<feature type="region of interest" description="Disordered" evidence="1">
    <location>
        <begin position="65"/>
        <end position="139"/>
    </location>
</feature>
<reference evidence="4 5" key="1">
    <citation type="submission" date="2020-01" db="EMBL/GenBank/DDBJ databases">
        <authorList>
            <person name="Gupta K D."/>
        </authorList>
    </citation>
    <scope>NUCLEOTIDE SEQUENCE [LARGE SCALE GENOMIC DNA]</scope>
</reference>
<feature type="chain" id="PRO_5035935354" description="Mid2 domain-containing protein" evidence="3">
    <location>
        <begin position="28"/>
        <end position="356"/>
    </location>
</feature>
<evidence type="ECO:0000256" key="3">
    <source>
        <dbReference type="SAM" id="SignalP"/>
    </source>
</evidence>
<dbReference type="EMBL" id="CACVBS010000002">
    <property type="protein sequence ID" value="CAA7258633.1"/>
    <property type="molecule type" value="Genomic_DNA"/>
</dbReference>
<feature type="region of interest" description="Disordered" evidence="1">
    <location>
        <begin position="223"/>
        <end position="327"/>
    </location>
</feature>
<feature type="signal peptide" evidence="3">
    <location>
        <begin position="1"/>
        <end position="27"/>
    </location>
</feature>
<accession>A0A8S0XJN8</accession>
<feature type="compositionally biased region" description="Gly residues" evidence="1">
    <location>
        <begin position="253"/>
        <end position="270"/>
    </location>
</feature>
<keyword evidence="2" id="KW-0812">Transmembrane</keyword>
<dbReference type="OrthoDB" id="3261505at2759"/>
<name>A0A8S0XJN8_CYCAE</name>
<organism evidence="4 5">
    <name type="scientific">Cyclocybe aegerita</name>
    <name type="common">Black poplar mushroom</name>
    <name type="synonym">Agrocybe aegerita</name>
    <dbReference type="NCBI Taxonomy" id="1973307"/>
    <lineage>
        <taxon>Eukaryota</taxon>
        <taxon>Fungi</taxon>
        <taxon>Dikarya</taxon>
        <taxon>Basidiomycota</taxon>
        <taxon>Agaricomycotina</taxon>
        <taxon>Agaricomycetes</taxon>
        <taxon>Agaricomycetidae</taxon>
        <taxon>Agaricales</taxon>
        <taxon>Agaricineae</taxon>
        <taxon>Bolbitiaceae</taxon>
        <taxon>Cyclocybe</taxon>
    </lineage>
</organism>
<feature type="transmembrane region" description="Helical" evidence="2">
    <location>
        <begin position="184"/>
        <end position="207"/>
    </location>
</feature>
<dbReference type="AlphaFoldDB" id="A0A8S0XJN8"/>
<sequence length="356" mass="36564">MFSSRKQIVPLFVYLSLLLASSDFAAAHLQKRDHVNLKRIMKKRSPFPQDEGSVLLPGAIGAAPIPSQSSSTSDIAVLPSSSSTASSSVETSASSTSASSSASESASSSVASSSSESSSAPSATPTTTSAAPPAQTSEALNVTGVPAVITSTGAAVTKTESVEPSQTIIPDAQSNSSISSEAKGMTMTILIAVAASIGAIAIIWTVFRKWKLSSSKEFDRRLNPIDWQPTTGEDDIIPTHRRATSNTSSRSGSGHGHARGAGAGAAGVGMGASSAYGHGANSDHGHGHANPNPFDDFDSPTNGAPVGGYADLNRGPSPTNQMQERLARGPSVNRGYETAVPLHHQGYDAYPTAPRY</sequence>
<keyword evidence="2" id="KW-1133">Transmembrane helix</keyword>
<evidence type="ECO:0008006" key="6">
    <source>
        <dbReference type="Google" id="ProtNLM"/>
    </source>
</evidence>
<feature type="compositionally biased region" description="Low complexity" evidence="1">
    <location>
        <begin position="80"/>
        <end position="139"/>
    </location>
</feature>
<evidence type="ECO:0000256" key="2">
    <source>
        <dbReference type="SAM" id="Phobius"/>
    </source>
</evidence>
<proteinExistence type="predicted"/>
<comment type="caution">
    <text evidence="4">The sequence shown here is derived from an EMBL/GenBank/DDBJ whole genome shotgun (WGS) entry which is preliminary data.</text>
</comment>
<evidence type="ECO:0000256" key="1">
    <source>
        <dbReference type="SAM" id="MobiDB-lite"/>
    </source>
</evidence>
<keyword evidence="3" id="KW-0732">Signal</keyword>
<dbReference type="Proteomes" id="UP000467700">
    <property type="component" value="Unassembled WGS sequence"/>
</dbReference>
<evidence type="ECO:0000313" key="4">
    <source>
        <dbReference type="EMBL" id="CAA7258633.1"/>
    </source>
</evidence>
<evidence type="ECO:0000313" key="5">
    <source>
        <dbReference type="Proteomes" id="UP000467700"/>
    </source>
</evidence>
<keyword evidence="2" id="KW-0472">Membrane</keyword>
<gene>
    <name evidence="4" type="ORF">AAE3_LOCUS1091</name>
</gene>
<keyword evidence="5" id="KW-1185">Reference proteome</keyword>
<protein>
    <recommendedName>
        <fullName evidence="6">Mid2 domain-containing protein</fullName>
    </recommendedName>
</protein>